<dbReference type="SMART" id="SM00454">
    <property type="entry name" value="SAM"/>
    <property type="match status" value="1"/>
</dbReference>
<feature type="compositionally biased region" description="Polar residues" evidence="8">
    <location>
        <begin position="281"/>
        <end position="293"/>
    </location>
</feature>
<dbReference type="AlphaFoldDB" id="A0A376B5R0"/>
<evidence type="ECO:0000256" key="5">
    <source>
        <dbReference type="ARBA" id="ARBA00022884"/>
    </source>
</evidence>
<evidence type="ECO:0000256" key="6">
    <source>
        <dbReference type="ARBA" id="ARBA00024046"/>
    </source>
</evidence>
<dbReference type="Gene3D" id="1.10.150.50">
    <property type="entry name" value="Transcription Factor, Ets-1"/>
    <property type="match status" value="1"/>
</dbReference>
<keyword evidence="4" id="KW-0963">Cytoplasm</keyword>
<proteinExistence type="inferred from homology"/>
<dbReference type="VEuPathDB" id="FungiDB:SCODWIG_01788"/>
<dbReference type="PROSITE" id="PS50105">
    <property type="entry name" value="SAM_DOMAIN"/>
    <property type="match status" value="1"/>
</dbReference>
<dbReference type="SUPFAM" id="SSF47769">
    <property type="entry name" value="SAM/Pointed domain"/>
    <property type="match status" value="1"/>
</dbReference>
<comment type="subunit">
    <text evidence="6">Monomer. Binds to RNA.</text>
</comment>
<evidence type="ECO:0000256" key="4">
    <source>
        <dbReference type="ARBA" id="ARBA00022490"/>
    </source>
</evidence>
<feature type="region of interest" description="Disordered" evidence="8">
    <location>
        <begin position="279"/>
        <end position="307"/>
    </location>
</feature>
<organism evidence="10 11">
    <name type="scientific">Saccharomycodes ludwigii</name>
    <dbReference type="NCBI Taxonomy" id="36035"/>
    <lineage>
        <taxon>Eukaryota</taxon>
        <taxon>Fungi</taxon>
        <taxon>Dikarya</taxon>
        <taxon>Ascomycota</taxon>
        <taxon>Saccharomycotina</taxon>
        <taxon>Saccharomycetes</taxon>
        <taxon>Saccharomycodales</taxon>
        <taxon>Saccharomycodaceae</taxon>
        <taxon>Saccharomycodes</taxon>
    </lineage>
</organism>
<dbReference type="EMBL" id="UFAJ01000255">
    <property type="protein sequence ID" value="SSD60027.1"/>
    <property type="molecule type" value="Genomic_DNA"/>
</dbReference>
<comment type="similarity">
    <text evidence="3">Belongs to the VTS1 family.</text>
</comment>
<feature type="domain" description="SAM" evidence="9">
    <location>
        <begin position="459"/>
        <end position="512"/>
    </location>
</feature>
<dbReference type="GO" id="GO:0000932">
    <property type="term" value="C:P-body"/>
    <property type="evidence" value="ECO:0007669"/>
    <property type="project" value="UniProtKB-SubCell"/>
</dbReference>
<dbReference type="GO" id="GO:0005829">
    <property type="term" value="C:cytosol"/>
    <property type="evidence" value="ECO:0007669"/>
    <property type="project" value="UniProtKB-SubCell"/>
</dbReference>
<evidence type="ECO:0000313" key="10">
    <source>
        <dbReference type="EMBL" id="SSD60027.1"/>
    </source>
</evidence>
<keyword evidence="11" id="KW-1185">Reference proteome</keyword>
<dbReference type="InterPro" id="IPR013761">
    <property type="entry name" value="SAM/pointed_sf"/>
</dbReference>
<accession>A0A376B5R0</accession>
<evidence type="ECO:0000313" key="11">
    <source>
        <dbReference type="Proteomes" id="UP000262825"/>
    </source>
</evidence>
<feature type="compositionally biased region" description="Low complexity" evidence="8">
    <location>
        <begin position="298"/>
        <end position="307"/>
    </location>
</feature>
<dbReference type="PANTHER" id="PTHR12515">
    <property type="entry name" value="STERILE ALPHA MOTIF DOMAIN CONTAINING PROTEIN 4-RELATED"/>
    <property type="match status" value="1"/>
</dbReference>
<evidence type="ECO:0000256" key="2">
    <source>
        <dbReference type="ARBA" id="ARBA00004514"/>
    </source>
</evidence>
<evidence type="ECO:0000259" key="9">
    <source>
        <dbReference type="PROSITE" id="PS50105"/>
    </source>
</evidence>
<dbReference type="Pfam" id="PF07647">
    <property type="entry name" value="SAM_2"/>
    <property type="match status" value="1"/>
</dbReference>
<dbReference type="InterPro" id="IPR001660">
    <property type="entry name" value="SAM"/>
</dbReference>
<protein>
    <recommendedName>
        <fullName evidence="7">RNA-binding protein VTS1</fullName>
    </recommendedName>
</protein>
<name>A0A376B5R0_9ASCO</name>
<comment type="subcellular location">
    <subcellularLocation>
        <location evidence="1">Cytoplasm</location>
        <location evidence="1">P-body</location>
    </subcellularLocation>
    <subcellularLocation>
        <location evidence="2">Cytoplasm</location>
        <location evidence="2">Cytosol</location>
    </subcellularLocation>
</comment>
<gene>
    <name evidence="10" type="ORF">SCODWIG_01788</name>
</gene>
<evidence type="ECO:0000256" key="1">
    <source>
        <dbReference type="ARBA" id="ARBA00004201"/>
    </source>
</evidence>
<evidence type="ECO:0000256" key="3">
    <source>
        <dbReference type="ARBA" id="ARBA00007325"/>
    </source>
</evidence>
<dbReference type="GO" id="GO:0000289">
    <property type="term" value="P:nuclear-transcribed mRNA poly(A) tail shortening"/>
    <property type="evidence" value="ECO:0007669"/>
    <property type="project" value="TreeGrafter"/>
</dbReference>
<dbReference type="Proteomes" id="UP000262825">
    <property type="component" value="Unassembled WGS sequence"/>
</dbReference>
<sequence>MTPTSPKRQLSPRAYPGAVLLSPKLSNTIKGENSPIPVINSGSAASNYLDSYGLDSPTPINFTAMNVPEKLSNKNVENINNNTGFTLDCNNMVNFTQDVNQLVYWLNELTVSQQNTVMDNLLSSLREEVLQYTKWKLDSLINSGYISPSPVASPIPQQQQANMVMNTMDEVLNGFSPLESTLSAPATGGGNCNNAGGYLDSVIVTGSNVNDDQVHESHNLEEDANKTYLLNRQDYSNNNNLAIPNRIWSPQPSIYEYMLSPRPKSADPYRKETFKNVVASGDTNGNDGNTLTHDNNEGNKTNNDTNVKTTVTNNVLNNTTVNNNSNMNKYSMRIMGSNGSNSNYKKYNGIKYLSANDNNSNASYYTGNNTNANNQHYHNGQYHNYTSVNGNYKNHGGGNKISHKNHNMISNNATVQTIATSNNATNTNTNTENFTIPANNSMDPVLLADLKLLNNFPAWLKSLRLHKYTDVLKDVPWQELIYYDDPQLETIGVTALGARRKLLKAFNIVKEYKEQGLIQ</sequence>
<reference evidence="11" key="1">
    <citation type="submission" date="2018-06" db="EMBL/GenBank/DDBJ databases">
        <authorList>
            <person name="Guldener U."/>
        </authorList>
    </citation>
    <scope>NUCLEOTIDE SEQUENCE [LARGE SCALE GENOMIC DNA]</scope>
    <source>
        <strain evidence="11">UTAD17</strain>
    </source>
</reference>
<evidence type="ECO:0000256" key="8">
    <source>
        <dbReference type="SAM" id="MobiDB-lite"/>
    </source>
</evidence>
<dbReference type="CDD" id="cd09556">
    <property type="entry name" value="SAM_VTS1_fungal"/>
    <property type="match status" value="1"/>
</dbReference>
<dbReference type="InterPro" id="IPR037635">
    <property type="entry name" value="VTS1_SAM"/>
</dbReference>
<evidence type="ECO:0000256" key="7">
    <source>
        <dbReference type="ARBA" id="ARBA00024136"/>
    </source>
</evidence>
<dbReference type="GO" id="GO:0003729">
    <property type="term" value="F:mRNA binding"/>
    <property type="evidence" value="ECO:0007669"/>
    <property type="project" value="InterPro"/>
</dbReference>
<keyword evidence="5" id="KW-0694">RNA-binding</keyword>
<dbReference type="InterPro" id="IPR050897">
    <property type="entry name" value="SMAUG/VTS1_RNA-bind"/>
</dbReference>
<dbReference type="PANTHER" id="PTHR12515:SF5">
    <property type="entry name" value="PROTEIN SMAUG"/>
    <property type="match status" value="1"/>
</dbReference>